<reference evidence="5" key="1">
    <citation type="submission" date="2023-07" db="EMBL/GenBank/DDBJ databases">
        <title>Chromosome-level genome assembly of Artemia franciscana.</title>
        <authorList>
            <person name="Jo E."/>
        </authorList>
    </citation>
    <scope>NUCLEOTIDE SEQUENCE</scope>
    <source>
        <tissue evidence="5">Whole body</tissue>
    </source>
</reference>
<accession>A0AA88H8S6</accession>
<feature type="compositionally biased region" description="Basic and acidic residues" evidence="2">
    <location>
        <begin position="7"/>
        <end position="65"/>
    </location>
</feature>
<dbReference type="FunFam" id="1.25.40.180:FF:000042">
    <property type="entry name" value="Eukaryotic translation initiation factor 4 gamma"/>
    <property type="match status" value="1"/>
</dbReference>
<evidence type="ECO:0000313" key="6">
    <source>
        <dbReference type="Proteomes" id="UP001187531"/>
    </source>
</evidence>
<dbReference type="SMART" id="SM00515">
    <property type="entry name" value="eIF5C"/>
    <property type="match status" value="1"/>
</dbReference>
<dbReference type="PANTHER" id="PTHR23253:SF78">
    <property type="entry name" value="EUKARYOTIC TRANSLATION INITIATION FACTOR 4G1, ISOFORM B-RELATED"/>
    <property type="match status" value="1"/>
</dbReference>
<dbReference type="PROSITE" id="PS51366">
    <property type="entry name" value="MI"/>
    <property type="match status" value="1"/>
</dbReference>
<dbReference type="GO" id="GO:0003729">
    <property type="term" value="F:mRNA binding"/>
    <property type="evidence" value="ECO:0007669"/>
    <property type="project" value="TreeGrafter"/>
</dbReference>
<dbReference type="Proteomes" id="UP001187531">
    <property type="component" value="Unassembled WGS sequence"/>
</dbReference>
<dbReference type="Pfam" id="PF02847">
    <property type="entry name" value="MA3"/>
    <property type="match status" value="1"/>
</dbReference>
<feature type="region of interest" description="Disordered" evidence="2">
    <location>
        <begin position="383"/>
        <end position="407"/>
    </location>
</feature>
<dbReference type="AlphaFoldDB" id="A0AA88H8S6"/>
<feature type="compositionally biased region" description="Basic and acidic residues" evidence="2">
    <location>
        <begin position="391"/>
        <end position="405"/>
    </location>
</feature>
<dbReference type="Gene3D" id="1.25.40.180">
    <property type="match status" value="2"/>
</dbReference>
<organism evidence="5 6">
    <name type="scientific">Artemia franciscana</name>
    <name type="common">Brine shrimp</name>
    <name type="synonym">Artemia sanfranciscana</name>
    <dbReference type="NCBI Taxonomy" id="6661"/>
    <lineage>
        <taxon>Eukaryota</taxon>
        <taxon>Metazoa</taxon>
        <taxon>Ecdysozoa</taxon>
        <taxon>Arthropoda</taxon>
        <taxon>Crustacea</taxon>
        <taxon>Branchiopoda</taxon>
        <taxon>Anostraca</taxon>
        <taxon>Artemiidae</taxon>
        <taxon>Artemia</taxon>
    </lineage>
</organism>
<gene>
    <name evidence="5" type="ORF">QYM36_018504</name>
</gene>
<dbReference type="PROSITE" id="PS51363">
    <property type="entry name" value="W2"/>
    <property type="match status" value="1"/>
</dbReference>
<name>A0AA88H8S6_ARTSF</name>
<dbReference type="InterPro" id="IPR003307">
    <property type="entry name" value="W2_domain"/>
</dbReference>
<keyword evidence="1" id="KW-0810">Translation regulation</keyword>
<protein>
    <submittedName>
        <fullName evidence="5">Uncharacterized protein</fullName>
    </submittedName>
</protein>
<sequence>MRNTGEQLREKSDKMEGQRQEEQRQQVRLEEERTLFEEERRKFEQEKRKLKEEAQRKCAEEKHLLEKERARKAKELEKQMEEMDKRKQDIEKQLHEERKRNETLEVEKEHLRGEQLRLEKELEVFKEEVRKFGQENLELKREAERKYEQEKKLLEEKWCLINAKELIKRQKQFEYAQKLLEKERAEKVKELVKQLEEEAVSQRKTDNIINEFLYNGDLQEAVECVKEQMHDKSIVQFIENGLNNVIERKPVARADFGKLLRELLTKQLISREGFIKGFRTILEGAIDIIVDIPQLFENLAQILVPALEQDAQCLHAVKDMEQLVSEEIMTRGRLAAAVLAELDKETAARIWHASGLTWESFGAKTSYNVEQLISSKNLDFTRNSPGSHLASHPERREPSSKKFSSESRNQLYRIFKESSRDDAIAQAQERIPSDEKSLPGFVRDVVTVITDICLQGDSQHKEINKTQFIEWTEFISKLISNSQELELQALYAVQSIDNKLAHPKGFINDMAFILYEKDVISEQAFILWKDSPPTSEHEGHAICMKSLNRFFQALATDDEESSKA</sequence>
<comment type="caution">
    <text evidence="5">The sequence shown here is derived from an EMBL/GenBank/DDBJ whole genome shotgun (WGS) entry which is preliminary data.</text>
</comment>
<dbReference type="GO" id="GO:0003743">
    <property type="term" value="F:translation initiation factor activity"/>
    <property type="evidence" value="ECO:0007669"/>
    <property type="project" value="TreeGrafter"/>
</dbReference>
<dbReference type="InterPro" id="IPR003891">
    <property type="entry name" value="Initiation_fac_eIF4g_MI"/>
</dbReference>
<evidence type="ECO:0000259" key="3">
    <source>
        <dbReference type="PROSITE" id="PS51363"/>
    </source>
</evidence>
<dbReference type="SMART" id="SM00544">
    <property type="entry name" value="MA3"/>
    <property type="match status" value="1"/>
</dbReference>
<evidence type="ECO:0000256" key="1">
    <source>
        <dbReference type="ARBA" id="ARBA00022845"/>
    </source>
</evidence>
<evidence type="ECO:0000259" key="4">
    <source>
        <dbReference type="PROSITE" id="PS51366"/>
    </source>
</evidence>
<keyword evidence="6" id="KW-1185">Reference proteome</keyword>
<evidence type="ECO:0000313" key="5">
    <source>
        <dbReference type="EMBL" id="KAK2702921.1"/>
    </source>
</evidence>
<dbReference type="PANTHER" id="PTHR23253">
    <property type="entry name" value="EUKARYOTIC TRANSLATION INITIATION FACTOR 4 GAMMA"/>
    <property type="match status" value="1"/>
</dbReference>
<feature type="domain" description="W2" evidence="3">
    <location>
        <begin position="397"/>
        <end position="564"/>
    </location>
</feature>
<dbReference type="SUPFAM" id="SSF48371">
    <property type="entry name" value="ARM repeat"/>
    <property type="match status" value="2"/>
</dbReference>
<dbReference type="GO" id="GO:0006417">
    <property type="term" value="P:regulation of translation"/>
    <property type="evidence" value="ECO:0007669"/>
    <property type="project" value="UniProtKB-KW"/>
</dbReference>
<feature type="region of interest" description="Disordered" evidence="2">
    <location>
        <begin position="1"/>
        <end position="65"/>
    </location>
</feature>
<dbReference type="Pfam" id="PF02020">
    <property type="entry name" value="W2"/>
    <property type="match status" value="1"/>
</dbReference>
<dbReference type="EMBL" id="JAVRJZ010000134">
    <property type="protein sequence ID" value="KAK2702921.1"/>
    <property type="molecule type" value="Genomic_DNA"/>
</dbReference>
<dbReference type="GO" id="GO:0016281">
    <property type="term" value="C:eukaryotic translation initiation factor 4F complex"/>
    <property type="evidence" value="ECO:0007669"/>
    <property type="project" value="TreeGrafter"/>
</dbReference>
<dbReference type="InterPro" id="IPR016024">
    <property type="entry name" value="ARM-type_fold"/>
</dbReference>
<proteinExistence type="predicted"/>
<feature type="domain" description="MI" evidence="4">
    <location>
        <begin position="200"/>
        <end position="322"/>
    </location>
</feature>
<evidence type="ECO:0000256" key="2">
    <source>
        <dbReference type="SAM" id="MobiDB-lite"/>
    </source>
</evidence>